<dbReference type="Gene3D" id="3.30.470.20">
    <property type="entry name" value="ATP-grasp fold, B domain"/>
    <property type="match status" value="1"/>
</dbReference>
<evidence type="ECO:0000256" key="3">
    <source>
        <dbReference type="ARBA" id="ARBA00022840"/>
    </source>
</evidence>
<evidence type="ECO:0000313" key="5">
    <source>
        <dbReference type="Proteomes" id="UP000195880"/>
    </source>
</evidence>
<dbReference type="RefSeq" id="WP_100112406.1">
    <property type="nucleotide sequence ID" value="NZ_CP023976.1"/>
</dbReference>
<keyword evidence="4" id="KW-0614">Plasmid</keyword>
<dbReference type="EMBL" id="CP023976">
    <property type="protein sequence ID" value="ATM24565.1"/>
    <property type="molecule type" value="Genomic_DNA"/>
</dbReference>
<dbReference type="AlphaFoldDB" id="A0A291W363"/>
<evidence type="ECO:0000313" key="4">
    <source>
        <dbReference type="EMBL" id="ATM24565.1"/>
    </source>
</evidence>
<dbReference type="GO" id="GO:0016874">
    <property type="term" value="F:ligase activity"/>
    <property type="evidence" value="ECO:0007669"/>
    <property type="project" value="UniProtKB-KW"/>
</dbReference>
<keyword evidence="1" id="KW-0436">Ligase</keyword>
<dbReference type="InterPro" id="IPR052032">
    <property type="entry name" value="ATP-dep_AA_Ligase"/>
</dbReference>
<protein>
    <submittedName>
        <fullName evidence="4">Uncharacterized protein</fullName>
    </submittedName>
</protein>
<keyword evidence="3" id="KW-0067">ATP-binding</keyword>
<evidence type="ECO:0000256" key="2">
    <source>
        <dbReference type="ARBA" id="ARBA00022741"/>
    </source>
</evidence>
<name>A0A291W363_9ACTN</name>
<dbReference type="KEGG" id="salf:SMD44_p10066"/>
<evidence type="ECO:0000256" key="1">
    <source>
        <dbReference type="ARBA" id="ARBA00022598"/>
    </source>
</evidence>
<keyword evidence="5" id="KW-1185">Reference proteome</keyword>
<dbReference type="PANTHER" id="PTHR43585:SF2">
    <property type="entry name" value="ATP-GRASP ENZYME FSQD"/>
    <property type="match status" value="1"/>
</dbReference>
<accession>A0A291W363</accession>
<dbReference type="OrthoDB" id="4150158at2"/>
<dbReference type="Proteomes" id="UP000195880">
    <property type="component" value="Plasmid pMDJK44.1"/>
</dbReference>
<gene>
    <name evidence="4" type="ORF">SMD44_p10066</name>
</gene>
<proteinExistence type="predicted"/>
<reference evidence="4 5" key="1">
    <citation type="submission" date="2017-10" db="EMBL/GenBank/DDBJ databases">
        <title>Streptomyces alboflavus Genome sequencing and assembly.</title>
        <authorList>
            <person name="Wang Y."/>
            <person name="Du B."/>
            <person name="Ding Y."/>
            <person name="Liu H."/>
            <person name="Hou Q."/>
            <person name="Liu K."/>
            <person name="Wang C."/>
            <person name="Yao L."/>
        </authorList>
    </citation>
    <scope>NUCLEOTIDE SEQUENCE [LARGE SCALE GENOMIC DNA]</scope>
    <source>
        <strain evidence="4 5">MDJK44</strain>
        <plasmid evidence="5">Plasmid pmdjk44.1</plasmid>
    </source>
</reference>
<dbReference type="PANTHER" id="PTHR43585">
    <property type="entry name" value="FUMIPYRROLE BIOSYNTHESIS PROTEIN C"/>
    <property type="match status" value="1"/>
</dbReference>
<keyword evidence="2" id="KW-0547">Nucleotide-binding</keyword>
<dbReference type="GO" id="GO:0005524">
    <property type="term" value="F:ATP binding"/>
    <property type="evidence" value="ECO:0007669"/>
    <property type="project" value="UniProtKB-KW"/>
</dbReference>
<geneLocation type="plasmid" evidence="5">
    <name>pmdjk44.1</name>
</geneLocation>
<organism evidence="4 5">
    <name type="scientific">Streptomyces alboflavus</name>
    <dbReference type="NCBI Taxonomy" id="67267"/>
    <lineage>
        <taxon>Bacteria</taxon>
        <taxon>Bacillati</taxon>
        <taxon>Actinomycetota</taxon>
        <taxon>Actinomycetes</taxon>
        <taxon>Kitasatosporales</taxon>
        <taxon>Streptomycetaceae</taxon>
        <taxon>Streptomyces</taxon>
    </lineage>
</organism>
<sequence length="410" mass="43827">MALAAPAPAAAPPAHRIGTAAVVAPSDAGDLYLPALARHGWNSVAVTTPTAPQTRDGYLQHITHRTSLRRTAAHLANLGVQAVIAGSPAGTELADRLADRLNLPGNAADTADIRRDTGFITAALLDAGITAPRSIRTTRLNDALNWAAITQISGFVLQHTDPAHPHPGLFCRTDADIVHAWHRLQHPAHNQPLVLREHLSGARFRIHTLTGPGANGTTEHAITSIWSQTHDSNRQVSRTDLLSRRGLLARALALYTMRALTALGVNYGPAHAEVAFVPDRGPALLSLRTDPYADFASDVLRRATGHDSIRDTVLLLTSGRRYDIPQHRSVQVAKVTLLPQHDGTLDPSLLRTITTLPTVATTTDLRAGSPVRAGQAAGQLLLVASDSRAVNQDYQVIRAVENLGLYRGPA</sequence>